<proteinExistence type="predicted"/>
<name>A0A7C2NV47_9PLAN</name>
<dbReference type="PROSITE" id="PS51257">
    <property type="entry name" value="PROKAR_LIPOPROTEIN"/>
    <property type="match status" value="1"/>
</dbReference>
<sequence>MVRRLVAPSWRTGLVWLIPLAWLSGCSLGVMANRMLTGDPMVPSQFKAMTGTDLTKGKHKVVVICSTPTSVESELSTLNLDLIDGITRRMKVRGVDVVSPDLVAKWIDDNGGVVADPSAMANAFDADYVAWIDLHTFSIREENSPKLLRGRSQGFVRVYQVEEVNDDRVALSAFNSEFTSVFPQHQPISETGRSALTFQKEYIDRVCDELAMKFYDHRP</sequence>
<reference evidence="1" key="1">
    <citation type="journal article" date="2020" name="mSystems">
        <title>Genome- and Community-Level Interaction Insights into Carbon Utilization and Element Cycling Functions of Hydrothermarchaeota in Hydrothermal Sediment.</title>
        <authorList>
            <person name="Zhou Z."/>
            <person name="Liu Y."/>
            <person name="Xu W."/>
            <person name="Pan J."/>
            <person name="Luo Z.H."/>
            <person name="Li M."/>
        </authorList>
    </citation>
    <scope>NUCLEOTIDE SEQUENCE [LARGE SCALE GENOMIC DNA]</scope>
    <source>
        <strain evidence="1">SpSt-339</strain>
    </source>
</reference>
<dbReference type="EMBL" id="DSOK01000043">
    <property type="protein sequence ID" value="HEN14111.1"/>
    <property type="molecule type" value="Genomic_DNA"/>
</dbReference>
<dbReference type="AlphaFoldDB" id="A0A7C2NV47"/>
<comment type="caution">
    <text evidence="1">The sequence shown here is derived from an EMBL/GenBank/DDBJ whole genome shotgun (WGS) entry which is preliminary data.</text>
</comment>
<gene>
    <name evidence="1" type="ORF">ENQ76_01405</name>
</gene>
<accession>A0A7C2NV47</accession>
<evidence type="ECO:0000313" key="1">
    <source>
        <dbReference type="EMBL" id="HEN14111.1"/>
    </source>
</evidence>
<organism evidence="1">
    <name type="scientific">Schlesneria paludicola</name>
    <dbReference type="NCBI Taxonomy" id="360056"/>
    <lineage>
        <taxon>Bacteria</taxon>
        <taxon>Pseudomonadati</taxon>
        <taxon>Planctomycetota</taxon>
        <taxon>Planctomycetia</taxon>
        <taxon>Planctomycetales</taxon>
        <taxon>Planctomycetaceae</taxon>
        <taxon>Schlesneria</taxon>
    </lineage>
</organism>
<protein>
    <submittedName>
        <fullName evidence="1">Uncharacterized protein</fullName>
    </submittedName>
</protein>